<keyword evidence="8" id="KW-1185">Reference proteome</keyword>
<sequence length="104" mass="10046">MPAVVAGERTALAWQRTGWTAIGAGAVVLHAAPSWPGIVAGVMLLVSGVLCSAVVAPSRMRVLAGSDADGRGVAAPAAVAGVSAVVLVVGVLAVVTVLLPARGG</sequence>
<evidence type="ECO:0000313" key="8">
    <source>
        <dbReference type="Proteomes" id="UP000694287"/>
    </source>
</evidence>
<dbReference type="EMBL" id="JADQDK010000001">
    <property type="protein sequence ID" value="MBW0133129.1"/>
    <property type="molecule type" value="Genomic_DNA"/>
</dbReference>
<evidence type="ECO:0000256" key="5">
    <source>
        <dbReference type="SAM" id="Phobius"/>
    </source>
</evidence>
<keyword evidence="2 5" id="KW-0812">Transmembrane</keyword>
<evidence type="ECO:0000259" key="6">
    <source>
        <dbReference type="Pfam" id="PF02656"/>
    </source>
</evidence>
<dbReference type="InterPro" id="IPR003807">
    <property type="entry name" value="DUF202"/>
</dbReference>
<reference evidence="7 8" key="1">
    <citation type="submission" date="2020-11" db="EMBL/GenBank/DDBJ databases">
        <title>Pseudonocardia abyssalis sp. nov. and Pseudonocardia oceani sp. nov., description and phylogenomic analysis of two novel actinomycetes isolated from the deep Southern Ocean.</title>
        <authorList>
            <person name="Parra J."/>
        </authorList>
    </citation>
    <scope>NUCLEOTIDE SEQUENCE [LARGE SCALE GENOMIC DNA]</scope>
    <source>
        <strain evidence="7 8">KRD-168</strain>
    </source>
</reference>
<proteinExistence type="predicted"/>
<gene>
    <name evidence="7" type="ORF">I4I81_02495</name>
</gene>
<name>A0ABS6ULJ6_9PSEU</name>
<feature type="domain" description="DUF202" evidence="6">
    <location>
        <begin position="6"/>
        <end position="54"/>
    </location>
</feature>
<protein>
    <submittedName>
        <fullName evidence="7">DUF202 domain-containing protein</fullName>
    </submittedName>
</protein>
<dbReference type="Proteomes" id="UP000694287">
    <property type="component" value="Unassembled WGS sequence"/>
</dbReference>
<evidence type="ECO:0000256" key="2">
    <source>
        <dbReference type="ARBA" id="ARBA00022692"/>
    </source>
</evidence>
<dbReference type="RefSeq" id="WP_218604412.1">
    <property type="nucleotide sequence ID" value="NZ_JADQDJ010000220.1"/>
</dbReference>
<evidence type="ECO:0000313" key="7">
    <source>
        <dbReference type="EMBL" id="MBW0133129.1"/>
    </source>
</evidence>
<keyword evidence="3 5" id="KW-1133">Transmembrane helix</keyword>
<evidence type="ECO:0000256" key="4">
    <source>
        <dbReference type="ARBA" id="ARBA00023136"/>
    </source>
</evidence>
<keyword evidence="4 5" id="KW-0472">Membrane</keyword>
<evidence type="ECO:0000256" key="3">
    <source>
        <dbReference type="ARBA" id="ARBA00022989"/>
    </source>
</evidence>
<evidence type="ECO:0000256" key="1">
    <source>
        <dbReference type="ARBA" id="ARBA00004127"/>
    </source>
</evidence>
<comment type="subcellular location">
    <subcellularLocation>
        <location evidence="1">Endomembrane system</location>
        <topology evidence="1">Multi-pass membrane protein</topology>
    </subcellularLocation>
</comment>
<comment type="caution">
    <text evidence="7">The sequence shown here is derived from an EMBL/GenBank/DDBJ whole genome shotgun (WGS) entry which is preliminary data.</text>
</comment>
<dbReference type="Pfam" id="PF02656">
    <property type="entry name" value="DUF202"/>
    <property type="match status" value="1"/>
</dbReference>
<accession>A0ABS6ULJ6</accession>
<organism evidence="7 8">
    <name type="scientific">Pseudonocardia abyssalis</name>
    <dbReference type="NCBI Taxonomy" id="2792008"/>
    <lineage>
        <taxon>Bacteria</taxon>
        <taxon>Bacillati</taxon>
        <taxon>Actinomycetota</taxon>
        <taxon>Actinomycetes</taxon>
        <taxon>Pseudonocardiales</taxon>
        <taxon>Pseudonocardiaceae</taxon>
        <taxon>Pseudonocardia</taxon>
    </lineage>
</organism>
<feature type="transmembrane region" description="Helical" evidence="5">
    <location>
        <begin position="77"/>
        <end position="99"/>
    </location>
</feature>
<feature type="transmembrane region" description="Helical" evidence="5">
    <location>
        <begin position="35"/>
        <end position="56"/>
    </location>
</feature>